<feature type="compositionally biased region" description="Basic and acidic residues" evidence="1">
    <location>
        <begin position="500"/>
        <end position="516"/>
    </location>
</feature>
<accession>A0A8J4UY79</accession>
<organism evidence="2 3">
    <name type="scientific">Polysphondylium violaceum</name>
    <dbReference type="NCBI Taxonomy" id="133409"/>
    <lineage>
        <taxon>Eukaryota</taxon>
        <taxon>Amoebozoa</taxon>
        <taxon>Evosea</taxon>
        <taxon>Eumycetozoa</taxon>
        <taxon>Dictyostelia</taxon>
        <taxon>Dictyosteliales</taxon>
        <taxon>Dictyosteliaceae</taxon>
        <taxon>Polysphondylium</taxon>
    </lineage>
</organism>
<sequence>MIFNRINKIQKCIISVNKFNIYSTTARSLSTSTANCGCSNRSISTSTSLPTTTIQKRYFGSYTRNEDPSTGRNSNIVTKDAYFDTRRKKPLGTVQSYTFFEIDENLPTQEKEKKQIEMGWVEPSKLEGTYSQSHQQLAELYKEGKYDMVVHTFLRMEPTYMTHECIEMALDSYTKLYESFQSKAPVSAAPLVINKLIVKEILNTASVKQYPVEKFVDFCKALHIKPTADHIEKIFLTSFVNQILWVEKFLSFFPEEKKELIPMGSDAHSKVLYSLATNNQQAEAIRLFKELPHDVKCSQSMLRIMVNVFIDTDRKEDAKELLLRHFTTKTVDDAYVTTAINLCLLLGEIKLAAYFLIYMNKKNVFTHHELIQNVAMELGRRHEYALLDQLAKVIEVHHSDSLPSADYLLLMVNAYKGHPVTQQYYIKRLKAAKKTMVKNHQMVARGKYQLFVGLEHEFDLVQFSHDKDNVQSFSEHELEPQMEKTTKYFNKLSNNYGSGGHDREYIKHRNRDRYRD</sequence>
<evidence type="ECO:0000313" key="3">
    <source>
        <dbReference type="Proteomes" id="UP000695562"/>
    </source>
</evidence>
<dbReference type="AlphaFoldDB" id="A0A8J4UY79"/>
<proteinExistence type="predicted"/>
<reference evidence="2" key="1">
    <citation type="submission" date="2020-01" db="EMBL/GenBank/DDBJ databases">
        <title>Development of genomics and gene disruption for Polysphondylium violaceum indicates a role for the polyketide synthase stlB in stalk morphogenesis.</title>
        <authorList>
            <person name="Narita B."/>
            <person name="Kawabe Y."/>
            <person name="Kin K."/>
            <person name="Saito T."/>
            <person name="Gibbs R."/>
            <person name="Kuspa A."/>
            <person name="Muzny D."/>
            <person name="Queller D."/>
            <person name="Richards S."/>
            <person name="Strassman J."/>
            <person name="Sucgang R."/>
            <person name="Worley K."/>
            <person name="Schaap P."/>
        </authorList>
    </citation>
    <scope>NUCLEOTIDE SEQUENCE</scope>
    <source>
        <strain evidence="2">QSvi11</strain>
    </source>
</reference>
<evidence type="ECO:0000313" key="2">
    <source>
        <dbReference type="EMBL" id="KAF2072270.1"/>
    </source>
</evidence>
<protein>
    <submittedName>
        <fullName evidence="2">Uncharacterized protein</fullName>
    </submittedName>
</protein>
<dbReference type="Proteomes" id="UP000695562">
    <property type="component" value="Unassembled WGS sequence"/>
</dbReference>
<name>A0A8J4UY79_9MYCE</name>
<gene>
    <name evidence="2" type="ORF">CYY_006424</name>
</gene>
<keyword evidence="3" id="KW-1185">Reference proteome</keyword>
<dbReference type="EMBL" id="AJWJ01000295">
    <property type="protein sequence ID" value="KAF2072270.1"/>
    <property type="molecule type" value="Genomic_DNA"/>
</dbReference>
<evidence type="ECO:0000256" key="1">
    <source>
        <dbReference type="SAM" id="MobiDB-lite"/>
    </source>
</evidence>
<feature type="region of interest" description="Disordered" evidence="1">
    <location>
        <begin position="493"/>
        <end position="516"/>
    </location>
</feature>
<comment type="caution">
    <text evidence="2">The sequence shown here is derived from an EMBL/GenBank/DDBJ whole genome shotgun (WGS) entry which is preliminary data.</text>
</comment>